<evidence type="ECO:0000313" key="3">
    <source>
        <dbReference type="Proteomes" id="UP000198824"/>
    </source>
</evidence>
<gene>
    <name evidence="2" type="ORF">SAMN05192580_0664</name>
</gene>
<sequence length="157" mass="17513">MDETTLTIFIVAMIVMVIPLSSLLAWRIVARQRARSEAPPSHLTDGALDVPVRALTLDRNIPLLGGYSTNNASPEFAITDEGVRFKILKPALWRFEDVARVGAPRRISGRRLSFHARQSRQVLSADLADADRARDLLRALPRDLILTDQARMMRDGA</sequence>
<reference evidence="2 3" key="1">
    <citation type="submission" date="2016-10" db="EMBL/GenBank/DDBJ databases">
        <authorList>
            <person name="de Groot N.N."/>
        </authorList>
    </citation>
    <scope>NUCLEOTIDE SEQUENCE [LARGE SCALE GENOMIC DNA]</scope>
    <source>
        <strain evidence="2 3">S5-249</strain>
    </source>
</reference>
<evidence type="ECO:0000256" key="1">
    <source>
        <dbReference type="SAM" id="Phobius"/>
    </source>
</evidence>
<keyword evidence="3" id="KW-1185">Reference proteome</keyword>
<dbReference type="OrthoDB" id="7556633at2"/>
<organism evidence="2 3">
    <name type="scientific">Sphingomonas jatrophae</name>
    <dbReference type="NCBI Taxonomy" id="1166337"/>
    <lineage>
        <taxon>Bacteria</taxon>
        <taxon>Pseudomonadati</taxon>
        <taxon>Pseudomonadota</taxon>
        <taxon>Alphaproteobacteria</taxon>
        <taxon>Sphingomonadales</taxon>
        <taxon>Sphingomonadaceae</taxon>
        <taxon>Sphingomonas</taxon>
    </lineage>
</organism>
<keyword evidence="1" id="KW-0472">Membrane</keyword>
<evidence type="ECO:0000313" key="2">
    <source>
        <dbReference type="EMBL" id="SFR81104.1"/>
    </source>
</evidence>
<dbReference type="RefSeq" id="WP_093310660.1">
    <property type="nucleotide sequence ID" value="NZ_FOZG01000001.1"/>
</dbReference>
<protein>
    <submittedName>
        <fullName evidence="2">Uncharacterized protein</fullName>
    </submittedName>
</protein>
<dbReference type="EMBL" id="FOZG01000001">
    <property type="protein sequence ID" value="SFR81104.1"/>
    <property type="molecule type" value="Genomic_DNA"/>
</dbReference>
<dbReference type="AlphaFoldDB" id="A0A1I6JQ77"/>
<keyword evidence="1" id="KW-0812">Transmembrane</keyword>
<feature type="transmembrane region" description="Helical" evidence="1">
    <location>
        <begin position="6"/>
        <end position="26"/>
    </location>
</feature>
<proteinExistence type="predicted"/>
<keyword evidence="1" id="KW-1133">Transmembrane helix</keyword>
<dbReference type="Proteomes" id="UP000198824">
    <property type="component" value="Unassembled WGS sequence"/>
</dbReference>
<accession>A0A1I6JQ77</accession>
<name>A0A1I6JQ77_9SPHN</name>